<feature type="transmembrane region" description="Helical" evidence="1">
    <location>
        <begin position="20"/>
        <end position="40"/>
    </location>
</feature>
<accession>A0ABV7J5R2</accession>
<dbReference type="PRINTS" id="PR00702">
    <property type="entry name" value="ACRIFLAVINRP"/>
</dbReference>
<keyword evidence="1" id="KW-0812">Transmembrane</keyword>
<feature type="transmembrane region" description="Helical" evidence="1">
    <location>
        <begin position="878"/>
        <end position="897"/>
    </location>
</feature>
<keyword evidence="1" id="KW-0472">Membrane</keyword>
<dbReference type="Gene3D" id="3.30.70.1430">
    <property type="entry name" value="Multidrug efflux transporter AcrB pore domain"/>
    <property type="match status" value="2"/>
</dbReference>
<dbReference type="PANTHER" id="PTHR32063">
    <property type="match status" value="1"/>
</dbReference>
<reference evidence="3" key="1">
    <citation type="journal article" date="2019" name="Int. J. Syst. Evol. Microbiol.">
        <title>The Global Catalogue of Microorganisms (GCM) 10K type strain sequencing project: providing services to taxonomists for standard genome sequencing and annotation.</title>
        <authorList>
            <consortium name="The Broad Institute Genomics Platform"/>
            <consortium name="The Broad Institute Genome Sequencing Center for Infectious Disease"/>
            <person name="Wu L."/>
            <person name="Ma J."/>
        </authorList>
    </citation>
    <scope>NUCLEOTIDE SEQUENCE [LARGE SCALE GENOMIC DNA]</scope>
    <source>
        <strain evidence="3">KCTC 42953</strain>
    </source>
</reference>
<feature type="transmembrane region" description="Helical" evidence="1">
    <location>
        <begin position="904"/>
        <end position="924"/>
    </location>
</feature>
<dbReference type="Gene3D" id="1.20.1640.10">
    <property type="entry name" value="Multidrug efflux transporter AcrB transmembrane domain"/>
    <property type="match status" value="2"/>
</dbReference>
<feature type="transmembrane region" description="Helical" evidence="1">
    <location>
        <begin position="1001"/>
        <end position="1026"/>
    </location>
</feature>
<feature type="transmembrane region" description="Helical" evidence="1">
    <location>
        <begin position="930"/>
        <end position="951"/>
    </location>
</feature>
<feature type="transmembrane region" description="Helical" evidence="1">
    <location>
        <begin position="470"/>
        <end position="487"/>
    </location>
</feature>
<evidence type="ECO:0000313" key="3">
    <source>
        <dbReference type="Proteomes" id="UP001595533"/>
    </source>
</evidence>
<dbReference type="Proteomes" id="UP001595533">
    <property type="component" value="Unassembled WGS sequence"/>
</dbReference>
<gene>
    <name evidence="2" type="ORF">ACFODZ_03480</name>
</gene>
<feature type="transmembrane region" description="Helical" evidence="1">
    <location>
        <begin position="365"/>
        <end position="387"/>
    </location>
</feature>
<comment type="caution">
    <text evidence="2">The sequence shown here is derived from an EMBL/GenBank/DDBJ whole genome shotgun (WGS) entry which is preliminary data.</text>
</comment>
<dbReference type="PANTHER" id="PTHR32063:SF33">
    <property type="entry name" value="RND SUPERFAMILY EFFLUX PUMP PERMEASE COMPONENT"/>
    <property type="match status" value="1"/>
</dbReference>
<proteinExistence type="predicted"/>
<feature type="transmembrane region" description="Helical" evidence="1">
    <location>
        <begin position="544"/>
        <end position="565"/>
    </location>
</feature>
<dbReference type="Pfam" id="PF00873">
    <property type="entry name" value="ACR_tran"/>
    <property type="match status" value="1"/>
</dbReference>
<name>A0ABV7J5R2_9GAMM</name>
<organism evidence="2 3">
    <name type="scientific">Marinicella sediminis</name>
    <dbReference type="NCBI Taxonomy" id="1792834"/>
    <lineage>
        <taxon>Bacteria</taxon>
        <taxon>Pseudomonadati</taxon>
        <taxon>Pseudomonadota</taxon>
        <taxon>Gammaproteobacteria</taxon>
        <taxon>Lysobacterales</taxon>
        <taxon>Marinicellaceae</taxon>
        <taxon>Marinicella</taxon>
    </lineage>
</organism>
<feature type="transmembrane region" description="Helical" evidence="1">
    <location>
        <begin position="337"/>
        <end position="358"/>
    </location>
</feature>
<dbReference type="Gene3D" id="3.30.70.1440">
    <property type="entry name" value="Multidrug efflux transporter AcrB pore domain"/>
    <property type="match status" value="1"/>
</dbReference>
<keyword evidence="1" id="KW-1133">Transmembrane helix</keyword>
<sequence>MKQINQGTTGFIAWFTRNPVAANLLMAFILVAGFMTALNIRTEAFPAFPPNSVNIDVTFIGGTPAEVEEGVTIKIEEALEGIEGIKEISSSVSGSGTSVTVTAVEGYELKRLKDDIKLNIDAISSFPDQAEKPVIKEQVFERRVLSLELYGDSDHSSMKKVAERVRDELMKADGINKVDITGAKAYEISIEVSERTLREYNLTLQDIARSIQNNSVNLSGGSITSDQRTINIKTDEQAYYGPEFARLVVGQSATGKPLLLEDVAVINDGFAERRTFSRYNGKPSIQLQVKLLSSDSITRAAADVKAKIAQVKSQNWFPENIQTAIWNDESEVIRDRLSLMMSNALTGIVLVLIMLTLFLHLKVAFWVALGIPIAFAGALFVLGPAVADYSLNVLTTFGFIVVLGIVVDDAIVIGENIYSAKQESGLGDPDPVGTTIKATQNVAIPATFGVLTTVAAFLPLTLISSQFGEILGSIAAVVIFCLLFSLVESKWILPAHLAHIKIAEPDNQHSHWWQRFQNRIDEGLHHFIRQRYRPFLHRAITHKALTLSCFIALFILTVGLVPGGLVRTSFFPDVEQETSVADLEMQSGLGALITDETTRKIEQAALQVNQQAYDLFGTDNPPIQSVYAFNTTDQKSKTYIQLAVDPDRAYSSQEVVNAWRKNMGELPGVKSLEVYALGPGSGVDIRLELSSANDQALATAASELRQKLAEYQGVYDLKTNYDEGTPEFAFTLNQLGQSLGLNQADVARQIRYALFGFEAQRIQRGKDEIRVKVRYPESERDQLTDLNHIRITTANGATIPLYEIAEFSPQLALSEITRYNKKRVVYVSGRVDKIRTSSSEILADLNATYLDNMRQRYPDIDIDFGGQSREQSAATASLIQGFGLSLILIYALLAIPLKSYVQPLIIMSVIPFGIIGAILGHWFLGIPLGLLSFFGILALSGVVVNDSLVLVNRYNEYKAEGLNYYDAIKMAAQSRFRAIILTSLTTFMGLSPLVFEQSFQAQFLVPMAVSLAFGILFATLITLLIVPTMVGIVERLNGSLPADQ</sequence>
<dbReference type="EMBL" id="JBHRTS010000002">
    <property type="protein sequence ID" value="MFC3193299.1"/>
    <property type="molecule type" value="Genomic_DNA"/>
</dbReference>
<feature type="transmembrane region" description="Helical" evidence="1">
    <location>
        <begin position="442"/>
        <end position="464"/>
    </location>
</feature>
<feature type="transmembrane region" description="Helical" evidence="1">
    <location>
        <begin position="978"/>
        <end position="995"/>
    </location>
</feature>
<feature type="transmembrane region" description="Helical" evidence="1">
    <location>
        <begin position="393"/>
        <end position="413"/>
    </location>
</feature>
<protein>
    <submittedName>
        <fullName evidence="2">Efflux RND transporter permease subunit</fullName>
    </submittedName>
</protein>
<dbReference type="SUPFAM" id="SSF82693">
    <property type="entry name" value="Multidrug efflux transporter AcrB pore domain, PN1, PN2, PC1 and PC2 subdomains"/>
    <property type="match status" value="2"/>
</dbReference>
<dbReference type="RefSeq" id="WP_077409976.1">
    <property type="nucleotide sequence ID" value="NZ_JBHRTS010000002.1"/>
</dbReference>
<dbReference type="Gene3D" id="3.30.2090.10">
    <property type="entry name" value="Multidrug efflux transporter AcrB TolC docking domain, DN and DC subdomains"/>
    <property type="match status" value="2"/>
</dbReference>
<evidence type="ECO:0000313" key="2">
    <source>
        <dbReference type="EMBL" id="MFC3193299.1"/>
    </source>
</evidence>
<dbReference type="InterPro" id="IPR027463">
    <property type="entry name" value="AcrB_DN_DC_subdom"/>
</dbReference>
<dbReference type="Gene3D" id="3.30.70.1320">
    <property type="entry name" value="Multidrug efflux transporter AcrB pore domain like"/>
    <property type="match status" value="1"/>
</dbReference>
<evidence type="ECO:0000256" key="1">
    <source>
        <dbReference type="SAM" id="Phobius"/>
    </source>
</evidence>
<keyword evidence="3" id="KW-1185">Reference proteome</keyword>
<dbReference type="InterPro" id="IPR001036">
    <property type="entry name" value="Acrflvin-R"/>
</dbReference>
<dbReference type="SUPFAM" id="SSF82714">
    <property type="entry name" value="Multidrug efflux transporter AcrB TolC docking domain, DN and DC subdomains"/>
    <property type="match status" value="2"/>
</dbReference>
<dbReference type="SUPFAM" id="SSF82866">
    <property type="entry name" value="Multidrug efflux transporter AcrB transmembrane domain"/>
    <property type="match status" value="2"/>
</dbReference>